<dbReference type="InterPro" id="IPR014347">
    <property type="entry name" value="Tautomerase/MIF_sf"/>
</dbReference>
<sequence>MCLKDNKKGDYNMPFIGSKVSVKISSEKEEIIKKRLGESIELIPGKSEKFLMVGFEDEYSLYFGGEKLEKGAFVEVKILGKASKESYDMLTKAICIIYEEELQIPKDKIYVKYEEVENWGWNGQNF</sequence>
<dbReference type="Gene3D" id="3.30.429.10">
    <property type="entry name" value="Macrophage Migration Inhibitory Factor"/>
    <property type="match status" value="1"/>
</dbReference>
<dbReference type="HOGENOM" id="CLU_129906_0_0_9"/>
<accession>U5MZZ2</accession>
<name>U5MZZ2_CLOSA</name>
<reference evidence="1 2" key="1">
    <citation type="journal article" date="2013" name="Genome Announc.">
        <title>Complete Genome Sequence of the Solvent Producer Clostridium saccharobutylicum NCP262 (DSM 13864).</title>
        <authorList>
            <person name="Poehlein A."/>
            <person name="Hartwich K."/>
            <person name="Krabben P."/>
            <person name="Ehrenreich A."/>
            <person name="Liebl W."/>
            <person name="Durre P."/>
            <person name="Gottschalk G."/>
            <person name="Daniel R."/>
        </authorList>
    </citation>
    <scope>NUCLEOTIDE SEQUENCE [LARGE SCALE GENOMIC DNA]</scope>
    <source>
        <strain evidence="1">DSM 13864</strain>
    </source>
</reference>
<dbReference type="eggNOG" id="COG1942">
    <property type="taxonomic scope" value="Bacteria"/>
</dbReference>
<dbReference type="Pfam" id="PF01187">
    <property type="entry name" value="MIF"/>
    <property type="match status" value="1"/>
</dbReference>
<dbReference type="KEGG" id="csb:CLSA_c42860"/>
<dbReference type="PATRIC" id="fig|1345695.3.peg.4273"/>
<dbReference type="AlphaFoldDB" id="U5MZZ2"/>
<proteinExistence type="predicted"/>
<organism evidence="1 2">
    <name type="scientific">Clostridium saccharobutylicum DSM 13864</name>
    <dbReference type="NCBI Taxonomy" id="1345695"/>
    <lineage>
        <taxon>Bacteria</taxon>
        <taxon>Bacillati</taxon>
        <taxon>Bacillota</taxon>
        <taxon>Clostridia</taxon>
        <taxon>Eubacteriales</taxon>
        <taxon>Clostridiaceae</taxon>
        <taxon>Clostridium</taxon>
    </lineage>
</organism>
<dbReference type="EMBL" id="CP006721">
    <property type="protein sequence ID" value="AGX45246.1"/>
    <property type="molecule type" value="Genomic_DNA"/>
</dbReference>
<dbReference type="Proteomes" id="UP000017118">
    <property type="component" value="Chromosome"/>
</dbReference>
<dbReference type="SUPFAM" id="SSF55331">
    <property type="entry name" value="Tautomerase/MIF"/>
    <property type="match status" value="1"/>
</dbReference>
<gene>
    <name evidence="1" type="ORF">CLSA_c42860</name>
</gene>
<keyword evidence="2" id="KW-1185">Reference proteome</keyword>
<protein>
    <submittedName>
        <fullName evidence="1">Macrophage migration inhibitory factor</fullName>
    </submittedName>
</protein>
<evidence type="ECO:0000313" key="2">
    <source>
        <dbReference type="Proteomes" id="UP000017118"/>
    </source>
</evidence>
<dbReference type="InterPro" id="IPR001398">
    <property type="entry name" value="Macrophage_inhib_fac"/>
</dbReference>
<evidence type="ECO:0000313" key="1">
    <source>
        <dbReference type="EMBL" id="AGX45246.1"/>
    </source>
</evidence>